<feature type="compositionally biased region" description="Polar residues" evidence="2">
    <location>
        <begin position="436"/>
        <end position="446"/>
    </location>
</feature>
<dbReference type="PANTHER" id="PTHR33476">
    <property type="entry name" value="EMB|CAB62613.1"/>
    <property type="match status" value="1"/>
</dbReference>
<feature type="region of interest" description="Disordered" evidence="2">
    <location>
        <begin position="433"/>
        <end position="506"/>
    </location>
</feature>
<evidence type="ECO:0000256" key="2">
    <source>
        <dbReference type="SAM" id="MobiDB-lite"/>
    </source>
</evidence>
<reference evidence="3" key="1">
    <citation type="submission" date="2020-06" db="EMBL/GenBank/DDBJ databases">
        <authorList>
            <person name="Li T."/>
            <person name="Hu X."/>
            <person name="Zhang T."/>
            <person name="Song X."/>
            <person name="Zhang H."/>
            <person name="Dai N."/>
            <person name="Sheng W."/>
            <person name="Hou X."/>
            <person name="Wei L."/>
        </authorList>
    </citation>
    <scope>NUCLEOTIDE SEQUENCE</scope>
    <source>
        <strain evidence="3">KEN1</strain>
        <tissue evidence="3">Leaf</tissue>
    </source>
</reference>
<sequence>MDLWVVAAAAGAGYIAKNLQNLSGDKKESMASASYKHSFNVQSESRNFLQQFRDKTCPLRRLARKRAQDDDFLDVENHSDVSFSEIDPINSRNIEAGDDYNMGWGSSLSSAVSGEEKSLEFEDGANRNFSQMNRGKFIRNRRNRVNSLRPVQSFGSFLDSQLFGEHENIEDSSSLFPSMSTIRPVLVTDGNQMISKSVESVEEIQRKPEKCSGKLQWSSSSDGAAGRSFHSQVEKLNSQLEQMQNLVQDLYEELDMKEMVMVKELSDEPPGENDTPQDSIVSPTDVKVKKLAEFDSLKANDRNTENLELLSKIEAELEAELEMLENNYKASALERISGGVELDPDFEPDIIQRDLESTMVNGMSESGDETTDTTTHGSPPANYTVSPWELSLRLHELIESRLQMRIKELETALRNSQNRVQILGSQSIVSGGRFSYSETESSSVERSPTEERDKRAYGSLGENQEKQPNGILLVREKDQESEDGEYSGNAGQHSIGRLRPQSAYQEHRQVSCLMKIA</sequence>
<dbReference type="PANTHER" id="PTHR33476:SF7">
    <property type="entry name" value="EMB|CAB62613.1"/>
    <property type="match status" value="1"/>
</dbReference>
<dbReference type="AlphaFoldDB" id="A0AAW2UUG8"/>
<keyword evidence="1" id="KW-0175">Coiled coil</keyword>
<reference evidence="3" key="2">
    <citation type="journal article" date="2024" name="Plant">
        <title>Genomic evolution and insights into agronomic trait innovations of Sesamum species.</title>
        <authorList>
            <person name="Miao H."/>
            <person name="Wang L."/>
            <person name="Qu L."/>
            <person name="Liu H."/>
            <person name="Sun Y."/>
            <person name="Le M."/>
            <person name="Wang Q."/>
            <person name="Wei S."/>
            <person name="Zheng Y."/>
            <person name="Lin W."/>
            <person name="Duan Y."/>
            <person name="Cao H."/>
            <person name="Xiong S."/>
            <person name="Wang X."/>
            <person name="Wei L."/>
            <person name="Li C."/>
            <person name="Ma Q."/>
            <person name="Ju M."/>
            <person name="Zhao R."/>
            <person name="Li G."/>
            <person name="Mu C."/>
            <person name="Tian Q."/>
            <person name="Mei H."/>
            <person name="Zhang T."/>
            <person name="Gao T."/>
            <person name="Zhang H."/>
        </authorList>
    </citation>
    <scope>NUCLEOTIDE SEQUENCE</scope>
    <source>
        <strain evidence="3">KEN1</strain>
    </source>
</reference>
<protein>
    <submittedName>
        <fullName evidence="3">Uncharacterized protein</fullName>
    </submittedName>
</protein>
<feature type="coiled-coil region" evidence="1">
    <location>
        <begin position="307"/>
        <end position="334"/>
    </location>
</feature>
<name>A0AAW2UUG8_9LAMI</name>
<dbReference type="EMBL" id="JACGWN010000011">
    <property type="protein sequence ID" value="KAL0420864.1"/>
    <property type="molecule type" value="Genomic_DNA"/>
</dbReference>
<evidence type="ECO:0000256" key="1">
    <source>
        <dbReference type="SAM" id="Coils"/>
    </source>
</evidence>
<dbReference type="InterPro" id="IPR040348">
    <property type="entry name" value="POLAR-like"/>
</dbReference>
<feature type="coiled-coil region" evidence="1">
    <location>
        <begin position="233"/>
        <end position="260"/>
    </location>
</feature>
<comment type="caution">
    <text evidence="3">The sequence shown here is derived from an EMBL/GenBank/DDBJ whole genome shotgun (WGS) entry which is preliminary data.</text>
</comment>
<dbReference type="GO" id="GO:0008356">
    <property type="term" value="P:asymmetric cell division"/>
    <property type="evidence" value="ECO:0007669"/>
    <property type="project" value="InterPro"/>
</dbReference>
<gene>
    <name evidence="3" type="ORF">Slati_3109300</name>
</gene>
<feature type="coiled-coil region" evidence="1">
    <location>
        <begin position="399"/>
        <end position="426"/>
    </location>
</feature>
<accession>A0AAW2UUG8</accession>
<feature type="compositionally biased region" description="Basic and acidic residues" evidence="2">
    <location>
        <begin position="447"/>
        <end position="456"/>
    </location>
</feature>
<organism evidence="3">
    <name type="scientific">Sesamum latifolium</name>
    <dbReference type="NCBI Taxonomy" id="2727402"/>
    <lineage>
        <taxon>Eukaryota</taxon>
        <taxon>Viridiplantae</taxon>
        <taxon>Streptophyta</taxon>
        <taxon>Embryophyta</taxon>
        <taxon>Tracheophyta</taxon>
        <taxon>Spermatophyta</taxon>
        <taxon>Magnoliopsida</taxon>
        <taxon>eudicotyledons</taxon>
        <taxon>Gunneridae</taxon>
        <taxon>Pentapetalae</taxon>
        <taxon>asterids</taxon>
        <taxon>lamiids</taxon>
        <taxon>Lamiales</taxon>
        <taxon>Pedaliaceae</taxon>
        <taxon>Sesamum</taxon>
    </lineage>
</organism>
<proteinExistence type="predicted"/>
<evidence type="ECO:0000313" key="3">
    <source>
        <dbReference type="EMBL" id="KAL0420864.1"/>
    </source>
</evidence>